<evidence type="ECO:0000313" key="2">
    <source>
        <dbReference type="EMBL" id="ANN71562.1"/>
    </source>
</evidence>
<evidence type="ECO:0000313" key="3">
    <source>
        <dbReference type="Proteomes" id="UP000092213"/>
    </source>
</evidence>
<dbReference type="Proteomes" id="UP000092213">
    <property type="component" value="Chromosome"/>
</dbReference>
<dbReference type="Pfam" id="PF25612">
    <property type="entry name" value="DUF7940"/>
    <property type="match status" value="1"/>
</dbReference>
<organism evidence="2 3">
    <name type="scientific">Bordetella bronchialis</name>
    <dbReference type="NCBI Taxonomy" id="463025"/>
    <lineage>
        <taxon>Bacteria</taxon>
        <taxon>Pseudomonadati</taxon>
        <taxon>Pseudomonadota</taxon>
        <taxon>Betaproteobacteria</taxon>
        <taxon>Burkholderiales</taxon>
        <taxon>Alcaligenaceae</taxon>
        <taxon>Bordetella</taxon>
    </lineage>
</organism>
<keyword evidence="1" id="KW-0472">Membrane</keyword>
<accession>A0A193FUX7</accession>
<reference evidence="2 3" key="1">
    <citation type="submission" date="2016-06" db="EMBL/GenBank/DDBJ databases">
        <title>Complete genome sequences of Bordetella bronchialis and Bordetella flabilis.</title>
        <authorList>
            <person name="LiPuma J.J."/>
            <person name="Spilker T."/>
        </authorList>
    </citation>
    <scope>NUCLEOTIDE SEQUENCE [LARGE SCALE GENOMIC DNA]</scope>
    <source>
        <strain evidence="2 3">AU17976</strain>
    </source>
</reference>
<feature type="transmembrane region" description="Helical" evidence="1">
    <location>
        <begin position="12"/>
        <end position="30"/>
    </location>
</feature>
<dbReference type="AlphaFoldDB" id="A0A193FUX7"/>
<feature type="transmembrane region" description="Helical" evidence="1">
    <location>
        <begin position="42"/>
        <end position="61"/>
    </location>
</feature>
<dbReference type="RefSeq" id="WP_066669095.1">
    <property type="nucleotide sequence ID" value="NZ_CP016171.1"/>
</dbReference>
<sequence length="76" mass="8544">MKLVANWRQAWRWFSIHCMATATAIQGAYISLPDDMRRSIPLWAVVVLTMAILGLGVWGRLIDQDKKGKGDGQDQS</sequence>
<dbReference type="STRING" id="463025.BAU08_09615"/>
<dbReference type="InterPro" id="IPR057700">
    <property type="entry name" value="DUF7940"/>
</dbReference>
<keyword evidence="1" id="KW-1133">Transmembrane helix</keyword>
<name>A0A193FUX7_9BORD</name>
<evidence type="ECO:0000256" key="1">
    <source>
        <dbReference type="SAM" id="Phobius"/>
    </source>
</evidence>
<evidence type="ECO:0008006" key="4">
    <source>
        <dbReference type="Google" id="ProtNLM"/>
    </source>
</evidence>
<protein>
    <recommendedName>
        <fullName evidence="4">Holin</fullName>
    </recommendedName>
</protein>
<gene>
    <name evidence="2" type="ORF">BAU08_09615</name>
</gene>
<dbReference type="EMBL" id="CP016171">
    <property type="protein sequence ID" value="ANN71562.1"/>
    <property type="molecule type" value="Genomic_DNA"/>
</dbReference>
<keyword evidence="1" id="KW-0812">Transmembrane</keyword>
<proteinExistence type="predicted"/>